<organism evidence="3 4">
    <name type="scientific">Stephania cephalantha</name>
    <dbReference type="NCBI Taxonomy" id="152367"/>
    <lineage>
        <taxon>Eukaryota</taxon>
        <taxon>Viridiplantae</taxon>
        <taxon>Streptophyta</taxon>
        <taxon>Embryophyta</taxon>
        <taxon>Tracheophyta</taxon>
        <taxon>Spermatophyta</taxon>
        <taxon>Magnoliopsida</taxon>
        <taxon>Ranunculales</taxon>
        <taxon>Menispermaceae</taxon>
        <taxon>Menispermoideae</taxon>
        <taxon>Cissampelideae</taxon>
        <taxon>Stephania</taxon>
    </lineage>
</organism>
<accession>A0AAP0PUX1</accession>
<proteinExistence type="predicted"/>
<reference evidence="3 4" key="1">
    <citation type="submission" date="2024-01" db="EMBL/GenBank/DDBJ databases">
        <title>Genome assemblies of Stephania.</title>
        <authorList>
            <person name="Yang L."/>
        </authorList>
    </citation>
    <scope>NUCLEOTIDE SEQUENCE [LARGE SCALE GENOMIC DNA]</scope>
    <source>
        <strain evidence="3">JXDWG</strain>
        <tissue evidence="3">Leaf</tissue>
    </source>
</reference>
<comment type="caution">
    <text evidence="3">The sequence shown here is derived from an EMBL/GenBank/DDBJ whole genome shotgun (WGS) entry which is preliminary data.</text>
</comment>
<dbReference type="Gene3D" id="1.10.220.150">
    <property type="entry name" value="Arf GTPase activating protein"/>
    <property type="match status" value="2"/>
</dbReference>
<dbReference type="Pfam" id="PF01412">
    <property type="entry name" value="ArfGap"/>
    <property type="match status" value="1"/>
</dbReference>
<feature type="region of interest" description="Disordered" evidence="1">
    <location>
        <begin position="123"/>
        <end position="206"/>
    </location>
</feature>
<dbReference type="InterPro" id="IPR037278">
    <property type="entry name" value="ARFGAP/RecO"/>
</dbReference>
<dbReference type="InterPro" id="IPR044518">
    <property type="entry name" value="ARF_GAP_AGD11/12/13"/>
</dbReference>
<dbReference type="InterPro" id="IPR001164">
    <property type="entry name" value="ArfGAP_dom"/>
</dbReference>
<protein>
    <recommendedName>
        <fullName evidence="2">Arf-GAP domain-containing protein</fullName>
    </recommendedName>
</protein>
<feature type="region of interest" description="Disordered" evidence="1">
    <location>
        <begin position="1"/>
        <end position="41"/>
    </location>
</feature>
<keyword evidence="4" id="KW-1185">Reference proteome</keyword>
<dbReference type="GO" id="GO:0005543">
    <property type="term" value="F:phospholipid binding"/>
    <property type="evidence" value="ECO:0007669"/>
    <property type="project" value="InterPro"/>
</dbReference>
<evidence type="ECO:0000256" key="1">
    <source>
        <dbReference type="SAM" id="MobiDB-lite"/>
    </source>
</evidence>
<evidence type="ECO:0000259" key="2">
    <source>
        <dbReference type="SMART" id="SM00105"/>
    </source>
</evidence>
<dbReference type="SMART" id="SM00105">
    <property type="entry name" value="ArfGap"/>
    <property type="match status" value="1"/>
</dbReference>
<feature type="domain" description="Arf-GAP" evidence="2">
    <location>
        <begin position="35"/>
        <end position="131"/>
    </location>
</feature>
<feature type="compositionally biased region" description="Low complexity" evidence="1">
    <location>
        <begin position="131"/>
        <end position="142"/>
    </location>
</feature>
<dbReference type="EMBL" id="JBBNAG010000002">
    <property type="protein sequence ID" value="KAK9157328.1"/>
    <property type="molecule type" value="Genomic_DNA"/>
</dbReference>
<dbReference type="PANTHER" id="PTHR46220">
    <property type="entry name" value="ADP-RIBOSYLATION FACTOR GTPASE-ACTIVATING PROTEIN AGD12"/>
    <property type="match status" value="1"/>
</dbReference>
<evidence type="ECO:0000313" key="3">
    <source>
        <dbReference type="EMBL" id="KAK9157328.1"/>
    </source>
</evidence>
<evidence type="ECO:0000313" key="4">
    <source>
        <dbReference type="Proteomes" id="UP001419268"/>
    </source>
</evidence>
<dbReference type="SUPFAM" id="SSF57863">
    <property type="entry name" value="ArfGap/RecO-like zinc finger"/>
    <property type="match status" value="1"/>
</dbReference>
<dbReference type="InterPro" id="IPR038508">
    <property type="entry name" value="ArfGAP_dom_sf"/>
</dbReference>
<gene>
    <name evidence="3" type="ORF">Scep_003902</name>
</gene>
<name>A0AAP0PUX1_9MAGN</name>
<dbReference type="Proteomes" id="UP001419268">
    <property type="component" value="Unassembled WGS sequence"/>
</dbReference>
<dbReference type="PANTHER" id="PTHR46220:SF2">
    <property type="entry name" value="ADP-RIBOSYLATION FACTOR GTPASE-ACTIVATING PROTEIN AGD11-RELATED"/>
    <property type="match status" value="1"/>
</dbReference>
<dbReference type="AlphaFoldDB" id="A0AAP0PUX1"/>
<sequence length="299" mass="33402">MKSIEESRKNSGLGMSSQREQVDHLDYSSSSSGQHGKLEDLFAQPGNNFCADCGSPDPKWVLSVKLDEWTDEEVDSILNMGGNTAANKKYEAVLPNNFRKPKPDSANEERTDFIRKKYELQQFLKPNTQNSSSHTSTLSSSSKVFDPPNRANPSSSSSSLEDKKCWDKQASSSRSHGLGHAFRNSWRKKEPENKTSKKSHSTVASSKVYDKDTFSTDDHMGEAEINILPLVSAAKAYENSDIQESMQLGRWIATKENTLVKDSVINLVDGKVKQEILLRLQNVERGVLEIELECIPLSQ</sequence>
<dbReference type="GO" id="GO:0005096">
    <property type="term" value="F:GTPase activator activity"/>
    <property type="evidence" value="ECO:0007669"/>
    <property type="project" value="InterPro"/>
</dbReference>